<dbReference type="SUPFAM" id="SSF57716">
    <property type="entry name" value="Glucocorticoid receptor-like (DNA-binding domain)"/>
    <property type="match status" value="1"/>
</dbReference>
<dbReference type="PROSITE" id="PS00031">
    <property type="entry name" value="NUCLEAR_REC_DBD_1"/>
    <property type="match status" value="1"/>
</dbReference>
<dbReference type="GO" id="GO:0043565">
    <property type="term" value="F:sequence-specific DNA binding"/>
    <property type="evidence" value="ECO:0007669"/>
    <property type="project" value="InterPro"/>
</dbReference>
<evidence type="ECO:0000256" key="5">
    <source>
        <dbReference type="ARBA" id="ARBA00023125"/>
    </source>
</evidence>
<dbReference type="PROSITE" id="PS51030">
    <property type="entry name" value="NUCLEAR_REC_DBD_2"/>
    <property type="match status" value="1"/>
</dbReference>
<dbReference type="Gene3D" id="3.30.50.10">
    <property type="entry name" value="Erythroid Transcription Factor GATA-1, subunit A"/>
    <property type="match status" value="1"/>
</dbReference>
<dbReference type="PANTHER" id="PTHR46011">
    <property type="entry name" value="NUCLEAR HORMONE RECEPTOR FAMILY MEMBER NHR-86-RELATED"/>
    <property type="match status" value="1"/>
</dbReference>
<sequence>MVEEVSSLKSCLICTAPVNVSHYGVDACRACASFFKRTKLAGKSFVCRQGNNKCLILKDERFTCCRCRYERCVAVGMAYDIKHRENENSGIDTAQRSPTDSEEMGPSTSRESKEESILQRIGRQFNKTSRLLSSVGRQPRTPARKRVYYVPPLGRAFGG</sequence>
<evidence type="ECO:0000256" key="2">
    <source>
        <dbReference type="ARBA" id="ARBA00022771"/>
    </source>
</evidence>
<reference evidence="11" key="1">
    <citation type="submission" date="2023-10" db="EMBL/GenBank/DDBJ databases">
        <title>Genome assembly of Pristionchus species.</title>
        <authorList>
            <person name="Yoshida K."/>
            <person name="Sommer R.J."/>
        </authorList>
    </citation>
    <scope>NUCLEOTIDE SEQUENCE</scope>
    <source>
        <strain evidence="11">RS5133</strain>
    </source>
</reference>
<keyword evidence="8" id="KW-0539">Nucleus</keyword>
<organism evidence="11 12">
    <name type="scientific">Pristionchus fissidentatus</name>
    <dbReference type="NCBI Taxonomy" id="1538716"/>
    <lineage>
        <taxon>Eukaryota</taxon>
        <taxon>Metazoa</taxon>
        <taxon>Ecdysozoa</taxon>
        <taxon>Nematoda</taxon>
        <taxon>Chromadorea</taxon>
        <taxon>Rhabditida</taxon>
        <taxon>Rhabditina</taxon>
        <taxon>Diplogasteromorpha</taxon>
        <taxon>Diplogasteroidea</taxon>
        <taxon>Neodiplogasteridae</taxon>
        <taxon>Pristionchus</taxon>
    </lineage>
</organism>
<feature type="region of interest" description="Disordered" evidence="9">
    <location>
        <begin position="86"/>
        <end position="143"/>
    </location>
</feature>
<proteinExistence type="predicted"/>
<keyword evidence="6" id="KW-0804">Transcription</keyword>
<feature type="compositionally biased region" description="Polar residues" evidence="9">
    <location>
        <begin position="125"/>
        <end position="136"/>
    </location>
</feature>
<dbReference type="SMART" id="SM00399">
    <property type="entry name" value="ZnF_C4"/>
    <property type="match status" value="1"/>
</dbReference>
<dbReference type="AlphaFoldDB" id="A0AAV5V0X2"/>
<evidence type="ECO:0000256" key="1">
    <source>
        <dbReference type="ARBA" id="ARBA00022723"/>
    </source>
</evidence>
<keyword evidence="4" id="KW-0805">Transcription regulation</keyword>
<evidence type="ECO:0000313" key="12">
    <source>
        <dbReference type="Proteomes" id="UP001432322"/>
    </source>
</evidence>
<dbReference type="GO" id="GO:0003700">
    <property type="term" value="F:DNA-binding transcription factor activity"/>
    <property type="evidence" value="ECO:0007669"/>
    <property type="project" value="InterPro"/>
</dbReference>
<evidence type="ECO:0000256" key="6">
    <source>
        <dbReference type="ARBA" id="ARBA00023163"/>
    </source>
</evidence>
<evidence type="ECO:0000256" key="8">
    <source>
        <dbReference type="ARBA" id="ARBA00023242"/>
    </source>
</evidence>
<evidence type="ECO:0000256" key="3">
    <source>
        <dbReference type="ARBA" id="ARBA00022833"/>
    </source>
</evidence>
<keyword evidence="12" id="KW-1185">Reference proteome</keyword>
<dbReference type="GO" id="GO:0008270">
    <property type="term" value="F:zinc ion binding"/>
    <property type="evidence" value="ECO:0007669"/>
    <property type="project" value="UniProtKB-KW"/>
</dbReference>
<gene>
    <name evidence="11" type="ORF">PFISCL1PPCAC_3370</name>
</gene>
<dbReference type="InterPro" id="IPR013088">
    <property type="entry name" value="Znf_NHR/GATA"/>
</dbReference>
<protein>
    <recommendedName>
        <fullName evidence="10">Nuclear receptor domain-containing protein</fullName>
    </recommendedName>
</protein>
<keyword evidence="2" id="KW-0863">Zinc-finger</keyword>
<dbReference type="PANTHER" id="PTHR46011:SF6">
    <property type="entry name" value="HIGH ZINC ACTIVATED NUCLEAR RECEPTOR PROTEIN"/>
    <property type="match status" value="1"/>
</dbReference>
<evidence type="ECO:0000259" key="10">
    <source>
        <dbReference type="PROSITE" id="PS51030"/>
    </source>
</evidence>
<keyword evidence="1" id="KW-0479">Metal-binding</keyword>
<evidence type="ECO:0000256" key="9">
    <source>
        <dbReference type="SAM" id="MobiDB-lite"/>
    </source>
</evidence>
<dbReference type="InterPro" id="IPR001628">
    <property type="entry name" value="Znf_hrmn_rcpt"/>
</dbReference>
<dbReference type="EMBL" id="BTSY01000001">
    <property type="protein sequence ID" value="GMT12073.1"/>
    <property type="molecule type" value="Genomic_DNA"/>
</dbReference>
<dbReference type="Pfam" id="PF00105">
    <property type="entry name" value="zf-C4"/>
    <property type="match status" value="1"/>
</dbReference>
<evidence type="ECO:0000313" key="11">
    <source>
        <dbReference type="EMBL" id="GMT12073.1"/>
    </source>
</evidence>
<keyword evidence="7" id="KW-0675">Receptor</keyword>
<feature type="compositionally biased region" description="Polar residues" evidence="9">
    <location>
        <begin position="88"/>
        <end position="98"/>
    </location>
</feature>
<comment type="caution">
    <text evidence="11">The sequence shown here is derived from an EMBL/GenBank/DDBJ whole genome shotgun (WGS) entry which is preliminary data.</text>
</comment>
<dbReference type="PRINTS" id="PR00047">
    <property type="entry name" value="STROIDFINGER"/>
</dbReference>
<keyword evidence="3" id="KW-0862">Zinc</keyword>
<accession>A0AAV5V0X2</accession>
<name>A0AAV5V0X2_9BILA</name>
<feature type="domain" description="Nuclear receptor" evidence="10">
    <location>
        <begin position="8"/>
        <end position="84"/>
    </location>
</feature>
<dbReference type="GO" id="GO:0005634">
    <property type="term" value="C:nucleus"/>
    <property type="evidence" value="ECO:0007669"/>
    <property type="project" value="TreeGrafter"/>
</dbReference>
<evidence type="ECO:0000256" key="7">
    <source>
        <dbReference type="ARBA" id="ARBA00023170"/>
    </source>
</evidence>
<keyword evidence="5" id="KW-0238">DNA-binding</keyword>
<evidence type="ECO:0000256" key="4">
    <source>
        <dbReference type="ARBA" id="ARBA00023015"/>
    </source>
</evidence>
<dbReference type="Proteomes" id="UP001432322">
    <property type="component" value="Unassembled WGS sequence"/>
</dbReference>